<evidence type="ECO:0000313" key="2">
    <source>
        <dbReference type="Proteomes" id="UP000287166"/>
    </source>
</evidence>
<dbReference type="STRING" id="139825.A0A401G5D8"/>
<accession>A0A401G5D8</accession>
<proteinExistence type="predicted"/>
<sequence>MALWSDWGNNATTMLEDYYQLANSLALFGEKTWTGSGVRDTELTLEEFSNAYPILNVAAPGQNLNRAVKTEYGNTVYEYPGTYNTLITPVSSVGPPYTLTFSVMPDAADPDTGLLFSGKDSRLWVANLTFEATGQLYALGYMLPVGKYTNMSIHATREYTYAIIDGDDGNPYFWVTIMDIWEEYMAVGNMSFAAPAQYVGGQGFAGTIKNISLTLGA</sequence>
<gene>
    <name evidence="1" type="ORF">SCP_0102500</name>
</gene>
<dbReference type="OrthoDB" id="2756088at2759"/>
<dbReference type="RefSeq" id="XP_027608290.1">
    <property type="nucleotide sequence ID" value="XM_027752489.1"/>
</dbReference>
<reference evidence="1 2" key="1">
    <citation type="journal article" date="2018" name="Sci. Rep.">
        <title>Genome sequence of the cauliflower mushroom Sparassis crispa (Hanabiratake) and its association with beneficial usage.</title>
        <authorList>
            <person name="Kiyama R."/>
            <person name="Furutani Y."/>
            <person name="Kawaguchi K."/>
            <person name="Nakanishi T."/>
        </authorList>
    </citation>
    <scope>NUCLEOTIDE SEQUENCE [LARGE SCALE GENOMIC DNA]</scope>
</reference>
<comment type="caution">
    <text evidence="1">The sequence shown here is derived from an EMBL/GenBank/DDBJ whole genome shotgun (WGS) entry which is preliminary data.</text>
</comment>
<dbReference type="EMBL" id="BFAD01000001">
    <property type="protein sequence ID" value="GBE77377.1"/>
    <property type="molecule type" value="Genomic_DNA"/>
</dbReference>
<dbReference type="AlphaFoldDB" id="A0A401G5D8"/>
<organism evidence="1 2">
    <name type="scientific">Sparassis crispa</name>
    <dbReference type="NCBI Taxonomy" id="139825"/>
    <lineage>
        <taxon>Eukaryota</taxon>
        <taxon>Fungi</taxon>
        <taxon>Dikarya</taxon>
        <taxon>Basidiomycota</taxon>
        <taxon>Agaricomycotina</taxon>
        <taxon>Agaricomycetes</taxon>
        <taxon>Polyporales</taxon>
        <taxon>Sparassidaceae</taxon>
        <taxon>Sparassis</taxon>
    </lineage>
</organism>
<protein>
    <submittedName>
        <fullName evidence="1">Uncharacterized protein</fullName>
    </submittedName>
</protein>
<dbReference type="InParanoid" id="A0A401G5D8"/>
<keyword evidence="2" id="KW-1185">Reference proteome</keyword>
<evidence type="ECO:0000313" key="1">
    <source>
        <dbReference type="EMBL" id="GBE77377.1"/>
    </source>
</evidence>
<dbReference type="Proteomes" id="UP000287166">
    <property type="component" value="Unassembled WGS sequence"/>
</dbReference>
<dbReference type="GeneID" id="38774294"/>
<name>A0A401G5D8_9APHY</name>